<accession>A0A2T6G8W6</accession>
<keyword evidence="1" id="KW-0175">Coiled coil</keyword>
<comment type="caution">
    <text evidence="2">The sequence shown here is derived from an EMBL/GenBank/DDBJ whole genome shotgun (WGS) entry which is preliminary data.</text>
</comment>
<dbReference type="Proteomes" id="UP000244184">
    <property type="component" value="Unassembled WGS sequence"/>
</dbReference>
<dbReference type="EMBL" id="PYHP01000009">
    <property type="protein sequence ID" value="PUA40594.1"/>
    <property type="molecule type" value="Genomic_DNA"/>
</dbReference>
<sequence>METNAALQPLTILQYLALIHQISYTNVCRDVGLTPQQFGDWAKKRRPVPKERLQVLADYFNVDVNLLIDENHYLKDLTPELKIDVQIIFIKQMLEKEAENDDVDAYREKLSRLQKEKKKQALLARFAAIIDQDNYTLQLLCESFLENIEQSNFEIIESLIKEKGK</sequence>
<evidence type="ECO:0000256" key="1">
    <source>
        <dbReference type="SAM" id="Coils"/>
    </source>
</evidence>
<reference evidence="2 3" key="1">
    <citation type="submission" date="2018-03" db="EMBL/GenBank/DDBJ databases">
        <title>Genome sequence of Paenibacillus elgii strain AC13 an antimicrobial compound producing bacteria.</title>
        <authorList>
            <person name="Kurokawa A.S."/>
            <person name="Araujo J.F."/>
            <person name="Costa R.A."/>
            <person name="Ortega D.B."/>
            <person name="Pires A.S."/>
            <person name="Pappas G.J.Jr."/>
            <person name="Franco O.L."/>
            <person name="Barreto C."/>
            <person name="Magalhaes B.S."/>
            <person name="Kruger R.H."/>
        </authorList>
    </citation>
    <scope>NUCLEOTIDE SEQUENCE [LARGE SCALE GENOMIC DNA]</scope>
    <source>
        <strain evidence="2 3">AC13</strain>
    </source>
</reference>
<dbReference type="Gene3D" id="1.10.260.40">
    <property type="entry name" value="lambda repressor-like DNA-binding domains"/>
    <property type="match status" value="1"/>
</dbReference>
<proteinExistence type="predicted"/>
<protein>
    <recommendedName>
        <fullName evidence="4">HTH cro/C1-type domain-containing protein</fullName>
    </recommendedName>
</protein>
<name>A0A2T6G8W6_9BACL</name>
<evidence type="ECO:0000313" key="3">
    <source>
        <dbReference type="Proteomes" id="UP000244184"/>
    </source>
</evidence>
<dbReference type="SUPFAM" id="SSF47413">
    <property type="entry name" value="lambda repressor-like DNA-binding domains"/>
    <property type="match status" value="1"/>
</dbReference>
<dbReference type="InterPro" id="IPR010982">
    <property type="entry name" value="Lambda_DNA-bd_dom_sf"/>
</dbReference>
<evidence type="ECO:0008006" key="4">
    <source>
        <dbReference type="Google" id="ProtNLM"/>
    </source>
</evidence>
<gene>
    <name evidence="2" type="ORF">C8Z91_03800</name>
</gene>
<dbReference type="RefSeq" id="WP_108530324.1">
    <property type="nucleotide sequence ID" value="NZ_PYHP01000009.1"/>
</dbReference>
<dbReference type="GO" id="GO:0003677">
    <property type="term" value="F:DNA binding"/>
    <property type="evidence" value="ECO:0007669"/>
    <property type="project" value="InterPro"/>
</dbReference>
<feature type="coiled-coil region" evidence="1">
    <location>
        <begin position="96"/>
        <end position="123"/>
    </location>
</feature>
<organism evidence="2 3">
    <name type="scientific">Paenibacillus elgii</name>
    <dbReference type="NCBI Taxonomy" id="189691"/>
    <lineage>
        <taxon>Bacteria</taxon>
        <taxon>Bacillati</taxon>
        <taxon>Bacillota</taxon>
        <taxon>Bacilli</taxon>
        <taxon>Bacillales</taxon>
        <taxon>Paenibacillaceae</taxon>
        <taxon>Paenibacillus</taxon>
    </lineage>
</organism>
<dbReference type="AlphaFoldDB" id="A0A2T6G8W6"/>
<evidence type="ECO:0000313" key="2">
    <source>
        <dbReference type="EMBL" id="PUA40594.1"/>
    </source>
</evidence>